<dbReference type="SUPFAM" id="SSF53474">
    <property type="entry name" value="alpha/beta-Hydrolases"/>
    <property type="match status" value="1"/>
</dbReference>
<dbReference type="GO" id="GO:0016020">
    <property type="term" value="C:membrane"/>
    <property type="evidence" value="ECO:0007669"/>
    <property type="project" value="UniProtKB-SubCell"/>
</dbReference>
<feature type="chain" id="PRO_5040507792" description="DUF676 domain-containing protein" evidence="8">
    <location>
        <begin position="21"/>
        <end position="324"/>
    </location>
</feature>
<evidence type="ECO:0000256" key="3">
    <source>
        <dbReference type="ARBA" id="ARBA00004370"/>
    </source>
</evidence>
<proteinExistence type="inferred from homology"/>
<evidence type="ECO:0000256" key="8">
    <source>
        <dbReference type="SAM" id="SignalP"/>
    </source>
</evidence>
<dbReference type="InterPro" id="IPR029058">
    <property type="entry name" value="AB_hydrolase_fold"/>
</dbReference>
<feature type="signal peptide" evidence="8">
    <location>
        <begin position="1"/>
        <end position="20"/>
    </location>
</feature>
<comment type="similarity">
    <text evidence="4">Belongs to the putative lipase ROG1 family.</text>
</comment>
<protein>
    <recommendedName>
        <fullName evidence="9">DUF676 domain-containing protein</fullName>
    </recommendedName>
</protein>
<keyword evidence="8" id="KW-0732">Signal</keyword>
<dbReference type="AlphaFoldDB" id="A0A9P4MMG8"/>
<organism evidence="10 11">
    <name type="scientific">Myriangium duriaei CBS 260.36</name>
    <dbReference type="NCBI Taxonomy" id="1168546"/>
    <lineage>
        <taxon>Eukaryota</taxon>
        <taxon>Fungi</taxon>
        <taxon>Dikarya</taxon>
        <taxon>Ascomycota</taxon>
        <taxon>Pezizomycotina</taxon>
        <taxon>Dothideomycetes</taxon>
        <taxon>Dothideomycetidae</taxon>
        <taxon>Myriangiales</taxon>
        <taxon>Myriangiaceae</taxon>
        <taxon>Myriangium</taxon>
    </lineage>
</organism>
<evidence type="ECO:0000313" key="11">
    <source>
        <dbReference type="Proteomes" id="UP000799439"/>
    </source>
</evidence>
<evidence type="ECO:0000256" key="4">
    <source>
        <dbReference type="ARBA" id="ARBA00007920"/>
    </source>
</evidence>
<dbReference type="Gene3D" id="3.40.50.1820">
    <property type="entry name" value="alpha/beta hydrolase"/>
    <property type="match status" value="1"/>
</dbReference>
<dbReference type="OrthoDB" id="5086500at2759"/>
<comment type="subcellular location">
    <subcellularLocation>
        <location evidence="2">Endoplasmic reticulum</location>
    </subcellularLocation>
    <subcellularLocation>
        <location evidence="3">Membrane</location>
    </subcellularLocation>
    <subcellularLocation>
        <location evidence="1">Mitochondrion</location>
    </subcellularLocation>
</comment>
<dbReference type="Pfam" id="PF05057">
    <property type="entry name" value="DUF676"/>
    <property type="match status" value="1"/>
</dbReference>
<evidence type="ECO:0000256" key="6">
    <source>
        <dbReference type="ARBA" id="ARBA00023128"/>
    </source>
</evidence>
<dbReference type="PANTHER" id="PTHR48182:SF2">
    <property type="entry name" value="PROTEIN SERAC1"/>
    <property type="match status" value="1"/>
</dbReference>
<evidence type="ECO:0000259" key="9">
    <source>
        <dbReference type="Pfam" id="PF05057"/>
    </source>
</evidence>
<accession>A0A9P4MMG8</accession>
<comment type="caution">
    <text evidence="10">The sequence shown here is derived from an EMBL/GenBank/DDBJ whole genome shotgun (WGS) entry which is preliminary data.</text>
</comment>
<name>A0A9P4MMG8_9PEZI</name>
<sequence length="324" mass="36779">MSFKKIWVLLAFFVLNLVYGALNFTVRHPSQGGSGFVRVDSSSSPVRDHGLDIVFVHGLGSNPETTWGPLNSTCWVRDFLPEDIPGYLRNDIRIYLYNYDSHFKRESVRARLRVFGENMLVHVQTELRRTPEEQARHLIFVGHSYGGLVIKQALVSARIDARYADILDRTKAIVFLGTPHLGASLQFSILGQALTYLLRPFGSSSTMVAEVSHERESLHDLHIDFENAVDDNVRVVNFYEMRKTGFSMGPFQVGCMVVEKKSATYARAVNIGLSLKHSDLNKFKTRDENYNCVLSHLRRLILSTFLQETFAPCIVLSRSNSRSF</sequence>
<evidence type="ECO:0000256" key="7">
    <source>
        <dbReference type="ARBA" id="ARBA00023136"/>
    </source>
</evidence>
<keyword evidence="11" id="KW-1185">Reference proteome</keyword>
<reference evidence="10" key="1">
    <citation type="journal article" date="2020" name="Stud. Mycol.">
        <title>101 Dothideomycetes genomes: a test case for predicting lifestyles and emergence of pathogens.</title>
        <authorList>
            <person name="Haridas S."/>
            <person name="Albert R."/>
            <person name="Binder M."/>
            <person name="Bloem J."/>
            <person name="Labutti K."/>
            <person name="Salamov A."/>
            <person name="Andreopoulos B."/>
            <person name="Baker S."/>
            <person name="Barry K."/>
            <person name="Bills G."/>
            <person name="Bluhm B."/>
            <person name="Cannon C."/>
            <person name="Castanera R."/>
            <person name="Culley D."/>
            <person name="Daum C."/>
            <person name="Ezra D."/>
            <person name="Gonzalez J."/>
            <person name="Henrissat B."/>
            <person name="Kuo A."/>
            <person name="Liang C."/>
            <person name="Lipzen A."/>
            <person name="Lutzoni F."/>
            <person name="Magnuson J."/>
            <person name="Mondo S."/>
            <person name="Nolan M."/>
            <person name="Ohm R."/>
            <person name="Pangilinan J."/>
            <person name="Park H.-J."/>
            <person name="Ramirez L."/>
            <person name="Alfaro M."/>
            <person name="Sun H."/>
            <person name="Tritt A."/>
            <person name="Yoshinaga Y."/>
            <person name="Zwiers L.-H."/>
            <person name="Turgeon B."/>
            <person name="Goodwin S."/>
            <person name="Spatafora J."/>
            <person name="Crous P."/>
            <person name="Grigoriev I."/>
        </authorList>
    </citation>
    <scope>NUCLEOTIDE SEQUENCE</scope>
    <source>
        <strain evidence="10">CBS 260.36</strain>
    </source>
</reference>
<evidence type="ECO:0000256" key="2">
    <source>
        <dbReference type="ARBA" id="ARBA00004240"/>
    </source>
</evidence>
<dbReference type="EMBL" id="ML996083">
    <property type="protein sequence ID" value="KAF2155189.1"/>
    <property type="molecule type" value="Genomic_DNA"/>
</dbReference>
<dbReference type="InterPro" id="IPR007751">
    <property type="entry name" value="DUF676_lipase-like"/>
</dbReference>
<dbReference type="GO" id="GO:0005739">
    <property type="term" value="C:mitochondrion"/>
    <property type="evidence" value="ECO:0007669"/>
    <property type="project" value="UniProtKB-SubCell"/>
</dbReference>
<evidence type="ECO:0000256" key="1">
    <source>
        <dbReference type="ARBA" id="ARBA00004173"/>
    </source>
</evidence>
<keyword evidence="6" id="KW-0496">Mitochondrion</keyword>
<keyword evidence="5" id="KW-0256">Endoplasmic reticulum</keyword>
<dbReference type="GO" id="GO:0005783">
    <property type="term" value="C:endoplasmic reticulum"/>
    <property type="evidence" value="ECO:0007669"/>
    <property type="project" value="UniProtKB-SubCell"/>
</dbReference>
<feature type="domain" description="DUF676" evidence="9">
    <location>
        <begin position="53"/>
        <end position="188"/>
    </location>
</feature>
<keyword evidence="7" id="KW-0472">Membrane</keyword>
<evidence type="ECO:0000313" key="10">
    <source>
        <dbReference type="EMBL" id="KAF2155189.1"/>
    </source>
</evidence>
<gene>
    <name evidence="10" type="ORF">K461DRAFT_319642</name>
</gene>
<dbReference type="PANTHER" id="PTHR48182">
    <property type="entry name" value="PROTEIN SERAC1"/>
    <property type="match status" value="1"/>
</dbReference>
<evidence type="ECO:0000256" key="5">
    <source>
        <dbReference type="ARBA" id="ARBA00022824"/>
    </source>
</evidence>
<dbReference type="InterPro" id="IPR052374">
    <property type="entry name" value="SERAC1"/>
</dbReference>
<dbReference type="Proteomes" id="UP000799439">
    <property type="component" value="Unassembled WGS sequence"/>
</dbReference>